<evidence type="ECO:0000256" key="1">
    <source>
        <dbReference type="ARBA" id="ARBA00023015"/>
    </source>
</evidence>
<gene>
    <name evidence="6" type="ORF">GCM10022278_23950</name>
</gene>
<dbReference type="EMBL" id="BAABBO010000010">
    <property type="protein sequence ID" value="GAA3965340.1"/>
    <property type="molecule type" value="Genomic_DNA"/>
</dbReference>
<organism evidence="6 7">
    <name type="scientific">Allohahella marinimesophila</name>
    <dbReference type="NCBI Taxonomy" id="1054972"/>
    <lineage>
        <taxon>Bacteria</taxon>
        <taxon>Pseudomonadati</taxon>
        <taxon>Pseudomonadota</taxon>
        <taxon>Gammaproteobacteria</taxon>
        <taxon>Oceanospirillales</taxon>
        <taxon>Hahellaceae</taxon>
        <taxon>Allohahella</taxon>
    </lineage>
</organism>
<dbReference type="Gene3D" id="2.60.120.10">
    <property type="entry name" value="Jelly Rolls"/>
    <property type="match status" value="1"/>
</dbReference>
<dbReference type="PRINTS" id="PR00032">
    <property type="entry name" value="HTHARAC"/>
</dbReference>
<dbReference type="SUPFAM" id="SSF51215">
    <property type="entry name" value="Regulatory protein AraC"/>
    <property type="match status" value="1"/>
</dbReference>
<dbReference type="InterPro" id="IPR009057">
    <property type="entry name" value="Homeodomain-like_sf"/>
</dbReference>
<dbReference type="Proteomes" id="UP001501337">
    <property type="component" value="Unassembled WGS sequence"/>
</dbReference>
<dbReference type="SMART" id="SM00342">
    <property type="entry name" value="HTH_ARAC"/>
    <property type="match status" value="1"/>
</dbReference>
<protein>
    <submittedName>
        <fullName evidence="6">AraC family transcriptional regulator</fullName>
    </submittedName>
</protein>
<dbReference type="SUPFAM" id="SSF46689">
    <property type="entry name" value="Homeodomain-like"/>
    <property type="match status" value="2"/>
</dbReference>
<dbReference type="InterPro" id="IPR014710">
    <property type="entry name" value="RmlC-like_jellyroll"/>
</dbReference>
<feature type="domain" description="HTH araC/xylS-type" evidence="5">
    <location>
        <begin position="176"/>
        <end position="273"/>
    </location>
</feature>
<reference evidence="7" key="1">
    <citation type="journal article" date="2019" name="Int. J. Syst. Evol. Microbiol.">
        <title>The Global Catalogue of Microorganisms (GCM) 10K type strain sequencing project: providing services to taxonomists for standard genome sequencing and annotation.</title>
        <authorList>
            <consortium name="The Broad Institute Genomics Platform"/>
            <consortium name="The Broad Institute Genome Sequencing Center for Infectious Disease"/>
            <person name="Wu L."/>
            <person name="Ma J."/>
        </authorList>
    </citation>
    <scope>NUCLEOTIDE SEQUENCE [LARGE SCALE GENOMIC DNA]</scope>
    <source>
        <strain evidence="7">JCM 17555</strain>
    </source>
</reference>
<keyword evidence="2" id="KW-0238">DNA-binding</keyword>
<dbReference type="PANTHER" id="PTHR46796">
    <property type="entry name" value="HTH-TYPE TRANSCRIPTIONAL ACTIVATOR RHAS-RELATED"/>
    <property type="match status" value="1"/>
</dbReference>
<dbReference type="InterPro" id="IPR020449">
    <property type="entry name" value="Tscrpt_reg_AraC-type_HTH"/>
</dbReference>
<dbReference type="RefSeq" id="WP_344806641.1">
    <property type="nucleotide sequence ID" value="NZ_BAABBO010000010.1"/>
</dbReference>
<dbReference type="InterPro" id="IPR050204">
    <property type="entry name" value="AraC_XylS_family_regulators"/>
</dbReference>
<name>A0ABP7PGY1_9GAMM</name>
<dbReference type="InterPro" id="IPR003313">
    <property type="entry name" value="AraC-bd"/>
</dbReference>
<keyword evidence="7" id="KW-1185">Reference proteome</keyword>
<keyword evidence="1" id="KW-0805">Transcription regulation</keyword>
<evidence type="ECO:0000256" key="4">
    <source>
        <dbReference type="ARBA" id="ARBA00023163"/>
    </source>
</evidence>
<evidence type="ECO:0000256" key="2">
    <source>
        <dbReference type="ARBA" id="ARBA00023125"/>
    </source>
</evidence>
<comment type="caution">
    <text evidence="6">The sequence shown here is derived from an EMBL/GenBank/DDBJ whole genome shotgun (WGS) entry which is preliminary data.</text>
</comment>
<evidence type="ECO:0000313" key="6">
    <source>
        <dbReference type="EMBL" id="GAA3965340.1"/>
    </source>
</evidence>
<dbReference type="PROSITE" id="PS01124">
    <property type="entry name" value="HTH_ARAC_FAMILY_2"/>
    <property type="match status" value="1"/>
</dbReference>
<dbReference type="Pfam" id="PF12833">
    <property type="entry name" value="HTH_18"/>
    <property type="match status" value="1"/>
</dbReference>
<dbReference type="Pfam" id="PF02311">
    <property type="entry name" value="AraC_binding"/>
    <property type="match status" value="1"/>
</dbReference>
<keyword evidence="4" id="KW-0804">Transcription</keyword>
<dbReference type="PROSITE" id="PS00041">
    <property type="entry name" value="HTH_ARAC_FAMILY_1"/>
    <property type="match status" value="1"/>
</dbReference>
<proteinExistence type="predicted"/>
<evidence type="ECO:0000313" key="7">
    <source>
        <dbReference type="Proteomes" id="UP001501337"/>
    </source>
</evidence>
<keyword evidence="3" id="KW-0010">Activator</keyword>
<evidence type="ECO:0000259" key="5">
    <source>
        <dbReference type="PROSITE" id="PS01124"/>
    </source>
</evidence>
<accession>A0ABP7PGY1</accession>
<sequence length="295" mass="33285">MTIPAKPVFWRDSRLSHVELRKVADGRQVRYAPHSHKQWSIGAITEGQSTFHYRNDRYRVGAGDLVFMNPGWVHDCNPIDNQAWAYYMMHLDTVWLTKLRFTAGLLPTPHWQDLPTAVLSTGDWHDRYCNVAACLLDASRALLVKQTVLAEFLSDLMHELAKQPIGPDHQAPASLKKLAGYLDSQATEDVSLDVLCKRSGYSAGYLIRAFKQHFGLTPHAYLINRRIQLGQGELRCGIPIAEVALNAGFADQPHFQRTFKRLVAATPNEYRISSIDDEIDTARSQHPGQHAVDCD</sequence>
<dbReference type="PANTHER" id="PTHR46796:SF2">
    <property type="entry name" value="TRANSCRIPTIONAL REGULATORY PROTEIN"/>
    <property type="match status" value="1"/>
</dbReference>
<dbReference type="Gene3D" id="1.10.10.60">
    <property type="entry name" value="Homeodomain-like"/>
    <property type="match status" value="2"/>
</dbReference>
<dbReference type="InterPro" id="IPR018060">
    <property type="entry name" value="HTH_AraC"/>
</dbReference>
<dbReference type="InterPro" id="IPR037923">
    <property type="entry name" value="HTH-like"/>
</dbReference>
<evidence type="ECO:0000256" key="3">
    <source>
        <dbReference type="ARBA" id="ARBA00023159"/>
    </source>
</evidence>
<dbReference type="InterPro" id="IPR018062">
    <property type="entry name" value="HTH_AraC-typ_CS"/>
</dbReference>